<organism evidence="15 16">
    <name type="scientific">Patella caerulea</name>
    <name type="common">Rayed Mediterranean limpet</name>
    <dbReference type="NCBI Taxonomy" id="87958"/>
    <lineage>
        <taxon>Eukaryota</taxon>
        <taxon>Metazoa</taxon>
        <taxon>Spiralia</taxon>
        <taxon>Lophotrochozoa</taxon>
        <taxon>Mollusca</taxon>
        <taxon>Gastropoda</taxon>
        <taxon>Patellogastropoda</taxon>
        <taxon>Patelloidea</taxon>
        <taxon>Patellidae</taxon>
        <taxon>Patella</taxon>
    </lineage>
</organism>
<dbReference type="InterPro" id="IPR000276">
    <property type="entry name" value="GPCR_Rhodpsn"/>
</dbReference>
<evidence type="ECO:0000259" key="14">
    <source>
        <dbReference type="PROSITE" id="PS50262"/>
    </source>
</evidence>
<feature type="transmembrane region" description="Helical" evidence="13">
    <location>
        <begin position="168"/>
        <end position="192"/>
    </location>
</feature>
<dbReference type="PROSITE" id="PS51257">
    <property type="entry name" value="PROKAR_LIPOPROTEIN"/>
    <property type="match status" value="1"/>
</dbReference>
<dbReference type="PRINTS" id="PR00237">
    <property type="entry name" value="GPCRRHODOPSN"/>
</dbReference>
<dbReference type="GO" id="GO:0007602">
    <property type="term" value="P:phototransduction"/>
    <property type="evidence" value="ECO:0007669"/>
    <property type="project" value="UniProtKB-KW"/>
</dbReference>
<evidence type="ECO:0000313" key="16">
    <source>
        <dbReference type="Proteomes" id="UP001347796"/>
    </source>
</evidence>
<feature type="transmembrane region" description="Helical" evidence="13">
    <location>
        <begin position="107"/>
        <end position="136"/>
    </location>
</feature>
<feature type="transmembrane region" description="Helical" evidence="13">
    <location>
        <begin position="63"/>
        <end position="84"/>
    </location>
</feature>
<gene>
    <name evidence="15" type="ORF">SNE40_019418</name>
</gene>
<keyword evidence="8 12" id="KW-0297">G-protein coupled receptor</keyword>
<dbReference type="InterPro" id="IPR027430">
    <property type="entry name" value="Retinal_BS"/>
</dbReference>
<dbReference type="SUPFAM" id="SSF81321">
    <property type="entry name" value="Family A G protein-coupled receptor-like"/>
    <property type="match status" value="1"/>
</dbReference>
<evidence type="ECO:0000256" key="12">
    <source>
        <dbReference type="RuleBase" id="RU000688"/>
    </source>
</evidence>
<evidence type="ECO:0000256" key="8">
    <source>
        <dbReference type="ARBA" id="ARBA00023040"/>
    </source>
</evidence>
<evidence type="ECO:0000256" key="6">
    <source>
        <dbReference type="ARBA" id="ARBA00022989"/>
    </source>
</evidence>
<evidence type="ECO:0000256" key="10">
    <source>
        <dbReference type="ARBA" id="ARBA00023170"/>
    </source>
</evidence>
<comment type="subcellular location">
    <subcellularLocation>
        <location evidence="1">Membrane</location>
        <topology evidence="1">Multi-pass membrane protein</topology>
    </subcellularLocation>
</comment>
<dbReference type="InterPro" id="IPR017452">
    <property type="entry name" value="GPCR_Rhodpsn_7TM"/>
</dbReference>
<evidence type="ECO:0000256" key="3">
    <source>
        <dbReference type="ARBA" id="ARBA00022606"/>
    </source>
</evidence>
<dbReference type="EMBL" id="JAZGQO010000014">
    <property type="protein sequence ID" value="KAK6171170.1"/>
    <property type="molecule type" value="Genomic_DNA"/>
</dbReference>
<keyword evidence="7" id="KW-0157">Chromophore</keyword>
<dbReference type="PANTHER" id="PTHR24240">
    <property type="entry name" value="OPSIN"/>
    <property type="match status" value="1"/>
</dbReference>
<name>A0AAN8J705_PATCE</name>
<evidence type="ECO:0000256" key="13">
    <source>
        <dbReference type="SAM" id="Phobius"/>
    </source>
</evidence>
<comment type="caution">
    <text evidence="15">The sequence shown here is derived from an EMBL/GenBank/DDBJ whole genome shotgun (WGS) entry which is preliminary data.</text>
</comment>
<dbReference type="PROSITE" id="PS00238">
    <property type="entry name" value="OPSIN"/>
    <property type="match status" value="1"/>
</dbReference>
<proteinExistence type="inferred from homology"/>
<dbReference type="AlphaFoldDB" id="A0AAN8J705"/>
<dbReference type="InterPro" id="IPR050125">
    <property type="entry name" value="GPCR_opsins"/>
</dbReference>
<sequence length="269" mass="30053">MISRYLLMSFFCIFAGCQVYGVVGSITGLVSMNTLTAMAVDRYQVIYRNNCINSHASKGSHSLIITAIWIYSVVWAFIPVLGWGRYVLAGSRSSCCFDYLSRDTANIAFIICLFIFCFVIQFIIILYCYSSMLVFICRHERMFISSHFMKADRASRKKLKLELKVTKLVLVIISSFCLSWLPFSVVALIGAFGNTALITPLTSILPGVLAKTSTAINPILYAISHPKFQMSLCSSCPSSFSRRNLALSNIYHASLCKTGEHFGNQPMKL</sequence>
<evidence type="ECO:0000256" key="11">
    <source>
        <dbReference type="ARBA" id="ARBA00023224"/>
    </source>
</evidence>
<keyword evidence="5" id="KW-0681">Retinal protein</keyword>
<evidence type="ECO:0000256" key="4">
    <source>
        <dbReference type="ARBA" id="ARBA00022692"/>
    </source>
</evidence>
<evidence type="ECO:0000256" key="1">
    <source>
        <dbReference type="ARBA" id="ARBA00004141"/>
    </source>
</evidence>
<dbReference type="Pfam" id="PF00001">
    <property type="entry name" value="7tm_1"/>
    <property type="match status" value="1"/>
</dbReference>
<evidence type="ECO:0000256" key="2">
    <source>
        <dbReference type="ARBA" id="ARBA00022543"/>
    </source>
</evidence>
<evidence type="ECO:0000313" key="15">
    <source>
        <dbReference type="EMBL" id="KAK6171170.1"/>
    </source>
</evidence>
<protein>
    <recommendedName>
        <fullName evidence="14">G-protein coupled receptors family 1 profile domain-containing protein</fullName>
    </recommendedName>
</protein>
<evidence type="ECO:0000256" key="7">
    <source>
        <dbReference type="ARBA" id="ARBA00022991"/>
    </source>
</evidence>
<keyword evidence="9 13" id="KW-0472">Membrane</keyword>
<keyword evidence="11 12" id="KW-0807">Transducer</keyword>
<dbReference type="GO" id="GO:0016020">
    <property type="term" value="C:membrane"/>
    <property type="evidence" value="ECO:0007669"/>
    <property type="project" value="UniProtKB-SubCell"/>
</dbReference>
<feature type="domain" description="G-protein coupled receptors family 1 profile" evidence="14">
    <location>
        <begin position="1"/>
        <end position="221"/>
    </location>
</feature>
<keyword evidence="16" id="KW-1185">Reference proteome</keyword>
<accession>A0AAN8J705</accession>
<keyword evidence="3" id="KW-0716">Sensory transduction</keyword>
<dbReference type="Gene3D" id="1.20.1070.10">
    <property type="entry name" value="Rhodopsin 7-helix transmembrane proteins"/>
    <property type="match status" value="1"/>
</dbReference>
<dbReference type="GO" id="GO:0009881">
    <property type="term" value="F:photoreceptor activity"/>
    <property type="evidence" value="ECO:0007669"/>
    <property type="project" value="UniProtKB-KW"/>
</dbReference>
<feature type="transmembrane region" description="Helical" evidence="13">
    <location>
        <begin position="6"/>
        <end position="30"/>
    </location>
</feature>
<keyword evidence="10 12" id="KW-0675">Receptor</keyword>
<dbReference type="PROSITE" id="PS50262">
    <property type="entry name" value="G_PROTEIN_RECEP_F1_2"/>
    <property type="match status" value="1"/>
</dbReference>
<keyword evidence="2" id="KW-0600">Photoreceptor protein</keyword>
<dbReference type="GO" id="GO:0004930">
    <property type="term" value="F:G protein-coupled receptor activity"/>
    <property type="evidence" value="ECO:0007669"/>
    <property type="project" value="UniProtKB-KW"/>
</dbReference>
<dbReference type="PROSITE" id="PS00237">
    <property type="entry name" value="G_PROTEIN_RECEP_F1_1"/>
    <property type="match status" value="1"/>
</dbReference>
<evidence type="ECO:0000256" key="9">
    <source>
        <dbReference type="ARBA" id="ARBA00023136"/>
    </source>
</evidence>
<comment type="similarity">
    <text evidence="12">Belongs to the G-protein coupled receptor 1 family.</text>
</comment>
<keyword evidence="4 12" id="KW-0812">Transmembrane</keyword>
<dbReference type="Proteomes" id="UP001347796">
    <property type="component" value="Unassembled WGS sequence"/>
</dbReference>
<evidence type="ECO:0000256" key="5">
    <source>
        <dbReference type="ARBA" id="ARBA00022925"/>
    </source>
</evidence>
<reference evidence="15 16" key="1">
    <citation type="submission" date="2024-01" db="EMBL/GenBank/DDBJ databases">
        <title>The genome of the rayed Mediterranean limpet Patella caerulea (Linnaeus, 1758).</title>
        <authorList>
            <person name="Anh-Thu Weber A."/>
            <person name="Halstead-Nussloch G."/>
        </authorList>
    </citation>
    <scope>NUCLEOTIDE SEQUENCE [LARGE SCALE GENOMIC DNA]</scope>
    <source>
        <strain evidence="15">AATW-2023a</strain>
        <tissue evidence="15">Whole specimen</tissue>
    </source>
</reference>
<keyword evidence="6 13" id="KW-1133">Transmembrane helix</keyword>